<feature type="compositionally biased region" description="Basic and acidic residues" evidence="13">
    <location>
        <begin position="303"/>
        <end position="322"/>
    </location>
</feature>
<evidence type="ECO:0000256" key="11">
    <source>
        <dbReference type="ARBA" id="ARBA00023242"/>
    </source>
</evidence>
<dbReference type="SMART" id="SM00355">
    <property type="entry name" value="ZnF_C2H2"/>
    <property type="match status" value="10"/>
</dbReference>
<dbReference type="AlphaFoldDB" id="A0AAD8Z9Z6"/>
<sequence>MERGLSAAVCTQSLSLCESLHKRQGDARKGNFSAVPCEAPVISTVLCTAFVPEQPNPQSCRYHTGKSDIYVSSGQNTSKGQCSIPNSPPTIQMAGISEQLMPDTYRDKTFISKRSFRKTLVSKRRYAPAESDVTTYCREDGFALHSAQETLPFAGWVSAMVSLNLAAPDGQRFSESLANKRGACEPENVSQKVQSDQDARVLANHMAGQDPSNSTNHMAEQYASVSANHVAEAKPSNSASHPEQQDPSLSSDHMAEEDLGAPANHDAGTEEAFCFASVRLKLEDDSVESCDSASPAASQQKTTADRDVGKAVREQGPDPREKRAARPLFVFGAMRKRSVEGDTENRPYKCTFCNWAFKKSSNLLSHMDTHSGLKPHICDLCGKAYAHQGTLQQHRRLHTGDRPYRCPFCNKAYTWSSDHRKHIRTHTGEKPYVCSECGKEFVRSSDLRKHERNLHGNDKPFPCTTCGKTFNRPLSLMRHERTHLGARPFLCSDCGKAFGSAGRLAEHHKVHSGLRPFVCPVCTKAFTKSSNLAEHMSVHTGLRPHRCAECGVSFAVHYRLVRHQRTHAATTGASPCVCRACGASFGHRAALQCHLLQRQCNGVLFACSQCYKSFPCDTQLAEHMLSHETAV</sequence>
<dbReference type="FunFam" id="3.30.160.60:FF:002343">
    <property type="entry name" value="Zinc finger protein 33A"/>
    <property type="match status" value="1"/>
</dbReference>
<dbReference type="PANTHER" id="PTHR24393">
    <property type="entry name" value="ZINC FINGER PROTEIN"/>
    <property type="match status" value="1"/>
</dbReference>
<feature type="region of interest" description="Disordered" evidence="13">
    <location>
        <begin position="289"/>
        <end position="322"/>
    </location>
</feature>
<keyword evidence="10" id="KW-0804">Transcription</keyword>
<dbReference type="FunFam" id="3.30.160.60:FF:000218">
    <property type="entry name" value="Zinc finger protein 10"/>
    <property type="match status" value="1"/>
</dbReference>
<proteinExistence type="inferred from homology"/>
<feature type="region of interest" description="Disordered" evidence="13">
    <location>
        <begin position="230"/>
        <end position="254"/>
    </location>
</feature>
<dbReference type="PROSITE" id="PS50157">
    <property type="entry name" value="ZINC_FINGER_C2H2_2"/>
    <property type="match status" value="9"/>
</dbReference>
<evidence type="ECO:0000256" key="6">
    <source>
        <dbReference type="ARBA" id="ARBA00022771"/>
    </source>
</evidence>
<feature type="compositionally biased region" description="Polar residues" evidence="13">
    <location>
        <begin position="289"/>
        <end position="302"/>
    </location>
</feature>
<evidence type="ECO:0000256" key="12">
    <source>
        <dbReference type="PROSITE-ProRule" id="PRU00042"/>
    </source>
</evidence>
<dbReference type="Pfam" id="PF00096">
    <property type="entry name" value="zf-C2H2"/>
    <property type="match status" value="7"/>
</dbReference>
<evidence type="ECO:0000256" key="10">
    <source>
        <dbReference type="ARBA" id="ARBA00023163"/>
    </source>
</evidence>
<feature type="domain" description="C2H2-type" evidence="14">
    <location>
        <begin position="517"/>
        <end position="544"/>
    </location>
</feature>
<dbReference type="GO" id="GO:0005634">
    <property type="term" value="C:nucleus"/>
    <property type="evidence" value="ECO:0007669"/>
    <property type="project" value="UniProtKB-SubCell"/>
</dbReference>
<feature type="domain" description="C2H2-type" evidence="14">
    <location>
        <begin position="461"/>
        <end position="488"/>
    </location>
</feature>
<feature type="domain" description="C2H2-type" evidence="14">
    <location>
        <begin position="605"/>
        <end position="631"/>
    </location>
</feature>
<comment type="caution">
    <text evidence="15">The sequence shown here is derived from an EMBL/GenBank/DDBJ whole genome shotgun (WGS) entry which is preliminary data.</text>
</comment>
<dbReference type="PROSITE" id="PS00028">
    <property type="entry name" value="ZINC_FINGER_C2H2_1"/>
    <property type="match status" value="9"/>
</dbReference>
<dbReference type="InterPro" id="IPR036236">
    <property type="entry name" value="Znf_C2H2_sf"/>
</dbReference>
<dbReference type="GO" id="GO:0008270">
    <property type="term" value="F:zinc ion binding"/>
    <property type="evidence" value="ECO:0007669"/>
    <property type="project" value="UniProtKB-KW"/>
</dbReference>
<evidence type="ECO:0000259" key="14">
    <source>
        <dbReference type="PROSITE" id="PS50157"/>
    </source>
</evidence>
<dbReference type="FunFam" id="3.30.160.60:FF:002291">
    <property type="entry name" value="Zinc finger protein 648"/>
    <property type="match status" value="1"/>
</dbReference>
<comment type="similarity">
    <text evidence="3">Belongs to the krueppel C2H2-type zinc-finger protein family.</text>
</comment>
<feature type="domain" description="C2H2-type" evidence="14">
    <location>
        <begin position="404"/>
        <end position="431"/>
    </location>
</feature>
<keyword evidence="6 12" id="KW-0863">Zinc-finger</keyword>
<name>A0AAD8Z9Z6_9TELE</name>
<evidence type="ECO:0000256" key="7">
    <source>
        <dbReference type="ARBA" id="ARBA00022833"/>
    </source>
</evidence>
<dbReference type="EMBL" id="JAROKS010000015">
    <property type="protein sequence ID" value="KAK1795808.1"/>
    <property type="molecule type" value="Genomic_DNA"/>
</dbReference>
<evidence type="ECO:0000256" key="1">
    <source>
        <dbReference type="ARBA" id="ARBA00003767"/>
    </source>
</evidence>
<dbReference type="Proteomes" id="UP001239994">
    <property type="component" value="Unassembled WGS sequence"/>
</dbReference>
<dbReference type="GO" id="GO:0000978">
    <property type="term" value="F:RNA polymerase II cis-regulatory region sequence-specific DNA binding"/>
    <property type="evidence" value="ECO:0007669"/>
    <property type="project" value="TreeGrafter"/>
</dbReference>
<feature type="domain" description="C2H2-type" evidence="14">
    <location>
        <begin position="376"/>
        <end position="403"/>
    </location>
</feature>
<feature type="domain" description="C2H2-type" evidence="14">
    <location>
        <begin position="545"/>
        <end position="572"/>
    </location>
</feature>
<evidence type="ECO:0000256" key="8">
    <source>
        <dbReference type="ARBA" id="ARBA00023015"/>
    </source>
</evidence>
<evidence type="ECO:0000313" key="15">
    <source>
        <dbReference type="EMBL" id="KAK1795808.1"/>
    </source>
</evidence>
<organism evidence="15 16">
    <name type="scientific">Electrophorus voltai</name>
    <dbReference type="NCBI Taxonomy" id="2609070"/>
    <lineage>
        <taxon>Eukaryota</taxon>
        <taxon>Metazoa</taxon>
        <taxon>Chordata</taxon>
        <taxon>Craniata</taxon>
        <taxon>Vertebrata</taxon>
        <taxon>Euteleostomi</taxon>
        <taxon>Actinopterygii</taxon>
        <taxon>Neopterygii</taxon>
        <taxon>Teleostei</taxon>
        <taxon>Ostariophysi</taxon>
        <taxon>Gymnotiformes</taxon>
        <taxon>Gymnotoidei</taxon>
        <taxon>Gymnotidae</taxon>
        <taxon>Electrophorus</taxon>
    </lineage>
</organism>
<dbReference type="InterPro" id="IPR013087">
    <property type="entry name" value="Znf_C2H2_type"/>
</dbReference>
<reference evidence="15" key="1">
    <citation type="submission" date="2023-03" db="EMBL/GenBank/DDBJ databases">
        <title>Electrophorus voltai genome.</title>
        <authorList>
            <person name="Bian C."/>
        </authorList>
    </citation>
    <scope>NUCLEOTIDE SEQUENCE</scope>
    <source>
        <strain evidence="15">CB-2022</strain>
        <tissue evidence="15">Muscle</tissue>
    </source>
</reference>
<evidence type="ECO:0000256" key="2">
    <source>
        <dbReference type="ARBA" id="ARBA00004123"/>
    </source>
</evidence>
<gene>
    <name evidence="15" type="ORF">P4O66_009831</name>
</gene>
<dbReference type="FunFam" id="3.30.160.60:FF:000145">
    <property type="entry name" value="Zinc finger protein 574"/>
    <property type="match status" value="2"/>
</dbReference>
<keyword evidence="9" id="KW-0238">DNA-binding</keyword>
<comment type="subcellular location">
    <subcellularLocation>
        <location evidence="2">Nucleus</location>
    </subcellularLocation>
</comment>
<dbReference type="GO" id="GO:0001228">
    <property type="term" value="F:DNA-binding transcription activator activity, RNA polymerase II-specific"/>
    <property type="evidence" value="ECO:0007669"/>
    <property type="project" value="TreeGrafter"/>
</dbReference>
<comment type="function">
    <text evidence="1">May be involved in transcriptional regulation.</text>
</comment>
<feature type="domain" description="C2H2-type" evidence="14">
    <location>
        <begin position="348"/>
        <end position="375"/>
    </location>
</feature>
<dbReference type="PANTHER" id="PTHR24393:SF15">
    <property type="entry name" value="IP01243P-RELATED"/>
    <property type="match status" value="1"/>
</dbReference>
<evidence type="ECO:0000256" key="9">
    <source>
        <dbReference type="ARBA" id="ARBA00023125"/>
    </source>
</evidence>
<keyword evidence="16" id="KW-1185">Reference proteome</keyword>
<keyword evidence="8" id="KW-0805">Transcription regulation</keyword>
<keyword evidence="5" id="KW-0677">Repeat</keyword>
<feature type="domain" description="C2H2-type" evidence="14">
    <location>
        <begin position="432"/>
        <end position="460"/>
    </location>
</feature>
<keyword evidence="4" id="KW-0479">Metal-binding</keyword>
<feature type="domain" description="C2H2-type" evidence="14">
    <location>
        <begin position="489"/>
        <end position="516"/>
    </location>
</feature>
<protein>
    <recommendedName>
        <fullName evidence="14">C2H2-type domain-containing protein</fullName>
    </recommendedName>
</protein>
<keyword evidence="11" id="KW-0539">Nucleus</keyword>
<feature type="compositionally biased region" description="Polar residues" evidence="13">
    <location>
        <begin position="235"/>
        <end position="251"/>
    </location>
</feature>
<evidence type="ECO:0000256" key="5">
    <source>
        <dbReference type="ARBA" id="ARBA00022737"/>
    </source>
</evidence>
<accession>A0AAD8Z9Z6</accession>
<evidence type="ECO:0000256" key="4">
    <source>
        <dbReference type="ARBA" id="ARBA00022723"/>
    </source>
</evidence>
<evidence type="ECO:0000256" key="13">
    <source>
        <dbReference type="SAM" id="MobiDB-lite"/>
    </source>
</evidence>
<evidence type="ECO:0000313" key="16">
    <source>
        <dbReference type="Proteomes" id="UP001239994"/>
    </source>
</evidence>
<keyword evidence="7" id="KW-0862">Zinc</keyword>
<dbReference type="Gene3D" id="3.30.160.60">
    <property type="entry name" value="Classic Zinc Finger"/>
    <property type="match status" value="9"/>
</dbReference>
<dbReference type="SUPFAM" id="SSF57667">
    <property type="entry name" value="beta-beta-alpha zinc fingers"/>
    <property type="match status" value="6"/>
</dbReference>
<dbReference type="FunFam" id="3.30.160.60:FF:000771">
    <property type="entry name" value="zinc finger protein 648"/>
    <property type="match status" value="1"/>
</dbReference>
<dbReference type="FunFam" id="3.30.160.60:FF:001238">
    <property type="entry name" value="Zinc finger protein 648"/>
    <property type="match status" value="1"/>
</dbReference>
<dbReference type="FunFam" id="3.30.160.60:FF:000100">
    <property type="entry name" value="Zinc finger 45-like"/>
    <property type="match status" value="1"/>
</dbReference>
<evidence type="ECO:0000256" key="3">
    <source>
        <dbReference type="ARBA" id="ARBA00006991"/>
    </source>
</evidence>